<feature type="region of interest" description="Disordered" evidence="1">
    <location>
        <begin position="502"/>
        <end position="662"/>
    </location>
</feature>
<feature type="compositionally biased region" description="Basic and acidic residues" evidence="1">
    <location>
        <begin position="330"/>
        <end position="341"/>
    </location>
</feature>
<reference evidence="2" key="1">
    <citation type="submission" date="2017-08" db="EMBL/GenBank/DDBJ databases">
        <authorList>
            <person name="Polle J.E."/>
            <person name="Barry K."/>
            <person name="Cushman J."/>
            <person name="Schmutz J."/>
            <person name="Tran D."/>
            <person name="Hathwaick L.T."/>
            <person name="Yim W.C."/>
            <person name="Jenkins J."/>
            <person name="Mckie-Krisberg Z.M."/>
            <person name="Prochnik S."/>
            <person name="Lindquist E."/>
            <person name="Dockter R.B."/>
            <person name="Adam C."/>
            <person name="Molina H."/>
            <person name="Bunkerborg J."/>
            <person name="Jin E."/>
            <person name="Buchheim M."/>
            <person name="Magnuson J."/>
        </authorList>
    </citation>
    <scope>NUCLEOTIDE SEQUENCE</scope>
    <source>
        <strain evidence="2">CCAP 19/18</strain>
    </source>
</reference>
<proteinExistence type="predicted"/>
<feature type="region of interest" description="Disordered" evidence="1">
    <location>
        <begin position="380"/>
        <end position="412"/>
    </location>
</feature>
<organism evidence="2 3">
    <name type="scientific">Dunaliella salina</name>
    <name type="common">Green alga</name>
    <name type="synonym">Protococcus salinus</name>
    <dbReference type="NCBI Taxonomy" id="3046"/>
    <lineage>
        <taxon>Eukaryota</taxon>
        <taxon>Viridiplantae</taxon>
        <taxon>Chlorophyta</taxon>
        <taxon>core chlorophytes</taxon>
        <taxon>Chlorophyceae</taxon>
        <taxon>CS clade</taxon>
        <taxon>Chlamydomonadales</taxon>
        <taxon>Dunaliellaceae</taxon>
        <taxon>Dunaliella</taxon>
    </lineage>
</organism>
<feature type="compositionally biased region" description="Low complexity" evidence="1">
    <location>
        <begin position="237"/>
        <end position="259"/>
    </location>
</feature>
<feature type="region of interest" description="Disordered" evidence="1">
    <location>
        <begin position="273"/>
        <end position="358"/>
    </location>
</feature>
<keyword evidence="3" id="KW-1185">Reference proteome</keyword>
<comment type="caution">
    <text evidence="2">The sequence shown here is derived from an EMBL/GenBank/DDBJ whole genome shotgun (WGS) entry which is preliminary data.</text>
</comment>
<evidence type="ECO:0000313" key="3">
    <source>
        <dbReference type="Proteomes" id="UP000815325"/>
    </source>
</evidence>
<dbReference type="Proteomes" id="UP000815325">
    <property type="component" value="Unassembled WGS sequence"/>
</dbReference>
<evidence type="ECO:0000256" key="1">
    <source>
        <dbReference type="SAM" id="MobiDB-lite"/>
    </source>
</evidence>
<evidence type="ECO:0000313" key="2">
    <source>
        <dbReference type="EMBL" id="KAF5827428.1"/>
    </source>
</evidence>
<feature type="compositionally biased region" description="Basic and acidic residues" evidence="1">
    <location>
        <begin position="224"/>
        <end position="236"/>
    </location>
</feature>
<feature type="compositionally biased region" description="Basic and acidic residues" evidence="1">
    <location>
        <begin position="510"/>
        <end position="519"/>
    </location>
</feature>
<feature type="compositionally biased region" description="Basic residues" evidence="1">
    <location>
        <begin position="311"/>
        <end position="322"/>
    </location>
</feature>
<feature type="region of interest" description="Disordered" evidence="1">
    <location>
        <begin position="217"/>
        <end position="259"/>
    </location>
</feature>
<accession>A0ABQ7FYJ1</accession>
<feature type="compositionally biased region" description="Low complexity" evidence="1">
    <location>
        <begin position="273"/>
        <end position="303"/>
    </location>
</feature>
<dbReference type="PANTHER" id="PTHR14312">
    <property type="entry name" value="CREB/ATF BZIP TRANSCRIPTION FACTOR"/>
    <property type="match status" value="1"/>
</dbReference>
<dbReference type="EMBL" id="MU070507">
    <property type="protein sequence ID" value="KAF5827428.1"/>
    <property type="molecule type" value="Genomic_DNA"/>
</dbReference>
<protein>
    <submittedName>
        <fullName evidence="2">Uncharacterized protein</fullName>
    </submittedName>
</protein>
<name>A0ABQ7FYJ1_DUNSA</name>
<gene>
    <name evidence="2" type="ORF">DUNSADRAFT_683</name>
</gene>
<feature type="compositionally biased region" description="Basic and acidic residues" evidence="1">
    <location>
        <begin position="574"/>
        <end position="587"/>
    </location>
</feature>
<feature type="compositionally biased region" description="Polar residues" evidence="1">
    <location>
        <begin position="607"/>
        <end position="623"/>
    </location>
</feature>
<dbReference type="PANTHER" id="PTHR14312:SF1">
    <property type="entry name" value="BASIC-LEUCINE ZIPPER TRANSCRIPTION FACTOR A"/>
    <property type="match status" value="1"/>
</dbReference>
<sequence length="684" mass="75657">MHSSRKSTDSQFDASTAMSWASKGLASNLLRALAVLNEVPVVATLVELSGRVLYQNAPSKNYWGPLASHSHQSGQTSACSNSSTAAGNLNWLLSTLLPNDTESVQGLLDEVGAGGIWQRVLAVPPPVSFLQSVHSMSQNLSSSASFAFEDSMARNSRATSHAPESRVGFPLRWPWHHLRSNSLGIGTLGGVQEAELENVAGRRRRRSLSMDAARHWVTDTQQQSHEEQVNQDKLQEQEQQQQQQQEEQPQQQQPQQQQQQQQGEQQQQQQQGEQQQQQQQQQGEQQQQPQPQQPQGEQPLQQQRSATCQQQKHRRPPSKKRNVSFAGIREFNKEHVEKEHPAGNLEQSRQRRNSDGSCPFSEQLEQLVWLKQGGLFVESTSDKLGCGKPEPKSNAAETKQQRRLPLRSRTDGQLDLGRAYRRKSCPDVATMFAMNKSKVAMKSALKQSQQLSPNPNSAPLRTVQNQDQIELRLSQLPGGQLSGADISLPSPLVPAVIAATNAAGSSPSRGENDCRRKSLDIPATSMEGLRQQRRRPSINARRSSGPPVAEQGVYNLGTSYDERLFGRDFAGSPPERRPWILSRDRGSGGKGGKNGWEGADGSRRENLTSQGMKTSPSDTPWQQNRRHCPPRRCVTSRTALTTPLSMESGDPRRPPHSVAPDDACWATGTGAIEMQRSKEDKTGA</sequence>
<feature type="compositionally biased region" description="Polar residues" evidence="1">
    <location>
        <begin position="635"/>
        <end position="645"/>
    </location>
</feature>